<proteinExistence type="predicted"/>
<reference evidence="1" key="1">
    <citation type="submission" date="2020-03" db="EMBL/GenBank/DDBJ databases">
        <title>The deep terrestrial virosphere.</title>
        <authorList>
            <person name="Holmfeldt K."/>
            <person name="Nilsson E."/>
            <person name="Simone D."/>
            <person name="Lopez-Fernandez M."/>
            <person name="Wu X."/>
            <person name="de Brujin I."/>
            <person name="Lundin D."/>
            <person name="Andersson A."/>
            <person name="Bertilsson S."/>
            <person name="Dopson M."/>
        </authorList>
    </citation>
    <scope>NUCLEOTIDE SEQUENCE</scope>
    <source>
        <strain evidence="1">TM448A01013</strain>
    </source>
</reference>
<dbReference type="EMBL" id="MT145202">
    <property type="protein sequence ID" value="QJA55335.1"/>
    <property type="molecule type" value="Genomic_DNA"/>
</dbReference>
<gene>
    <name evidence="1" type="ORF">TM448A01013_0022</name>
</gene>
<organism evidence="1">
    <name type="scientific">viral metagenome</name>
    <dbReference type="NCBI Taxonomy" id="1070528"/>
    <lineage>
        <taxon>unclassified sequences</taxon>
        <taxon>metagenomes</taxon>
        <taxon>organismal metagenomes</taxon>
    </lineage>
</organism>
<name>A0A6H2A722_9ZZZZ</name>
<dbReference type="AlphaFoldDB" id="A0A6H2A722"/>
<accession>A0A6H2A722</accession>
<evidence type="ECO:0000313" key="1">
    <source>
        <dbReference type="EMBL" id="QJA55335.1"/>
    </source>
</evidence>
<protein>
    <submittedName>
        <fullName evidence="1">Uncharacterized protein</fullName>
    </submittedName>
</protein>
<sequence>MNNIGDRSGLPDYLIEGPILRTYEVHGLDRRGWCTVYWWIAASSRSEAIARAKERFQGYDLTISIK</sequence>